<protein>
    <submittedName>
        <fullName evidence="2">Uncharacterized protein</fullName>
    </submittedName>
</protein>
<feature type="compositionally biased region" description="Acidic residues" evidence="1">
    <location>
        <begin position="38"/>
        <end position="48"/>
    </location>
</feature>
<dbReference type="AlphaFoldDB" id="A0AAW0SEP7"/>
<feature type="region of interest" description="Disordered" evidence="1">
    <location>
        <begin position="1"/>
        <end position="61"/>
    </location>
</feature>
<evidence type="ECO:0000313" key="3">
    <source>
        <dbReference type="Proteomes" id="UP001487740"/>
    </source>
</evidence>
<feature type="compositionally biased region" description="Basic and acidic residues" evidence="1">
    <location>
        <begin position="49"/>
        <end position="61"/>
    </location>
</feature>
<sequence>VTCGLADLPPPAANPKNQRGHCGPRDCNSSKREREAREEGEEGEEEEREREARREARQRERERKRLILLQQQLQQQQQLVSEEGEGPSSDAEDEVLFREGHQPAVGDKTAIKEDSLRCGSPK</sequence>
<organism evidence="2 3">
    <name type="scientific">Scylla paramamosain</name>
    <name type="common">Mud crab</name>
    <dbReference type="NCBI Taxonomy" id="85552"/>
    <lineage>
        <taxon>Eukaryota</taxon>
        <taxon>Metazoa</taxon>
        <taxon>Ecdysozoa</taxon>
        <taxon>Arthropoda</taxon>
        <taxon>Crustacea</taxon>
        <taxon>Multicrustacea</taxon>
        <taxon>Malacostraca</taxon>
        <taxon>Eumalacostraca</taxon>
        <taxon>Eucarida</taxon>
        <taxon>Decapoda</taxon>
        <taxon>Pleocyemata</taxon>
        <taxon>Brachyura</taxon>
        <taxon>Eubrachyura</taxon>
        <taxon>Portunoidea</taxon>
        <taxon>Portunidae</taxon>
        <taxon>Portuninae</taxon>
        <taxon>Scylla</taxon>
    </lineage>
</organism>
<comment type="caution">
    <text evidence="2">The sequence shown here is derived from an EMBL/GenBank/DDBJ whole genome shotgun (WGS) entry which is preliminary data.</text>
</comment>
<feature type="region of interest" description="Disordered" evidence="1">
    <location>
        <begin position="73"/>
        <end position="122"/>
    </location>
</feature>
<evidence type="ECO:0000256" key="1">
    <source>
        <dbReference type="SAM" id="MobiDB-lite"/>
    </source>
</evidence>
<keyword evidence="3" id="KW-1185">Reference proteome</keyword>
<evidence type="ECO:0000313" key="2">
    <source>
        <dbReference type="EMBL" id="KAK8373167.1"/>
    </source>
</evidence>
<name>A0AAW0SEP7_SCYPA</name>
<dbReference type="EMBL" id="JARAKH010001317">
    <property type="protein sequence ID" value="KAK8373167.1"/>
    <property type="molecule type" value="Genomic_DNA"/>
</dbReference>
<dbReference type="Proteomes" id="UP001487740">
    <property type="component" value="Unassembled WGS sequence"/>
</dbReference>
<feature type="compositionally biased region" description="Acidic residues" evidence="1">
    <location>
        <begin position="82"/>
        <end position="94"/>
    </location>
</feature>
<reference evidence="2 3" key="1">
    <citation type="submission" date="2023-03" db="EMBL/GenBank/DDBJ databases">
        <title>High-quality genome of Scylla paramamosain provides insights in environmental adaptation.</title>
        <authorList>
            <person name="Zhang L."/>
        </authorList>
    </citation>
    <scope>NUCLEOTIDE SEQUENCE [LARGE SCALE GENOMIC DNA]</scope>
    <source>
        <strain evidence="2">LZ_2023a</strain>
        <tissue evidence="2">Muscle</tissue>
    </source>
</reference>
<feature type="compositionally biased region" description="Basic and acidic residues" evidence="1">
    <location>
        <begin position="28"/>
        <end position="37"/>
    </location>
</feature>
<gene>
    <name evidence="2" type="ORF">O3P69_010973</name>
</gene>
<accession>A0AAW0SEP7</accession>
<proteinExistence type="predicted"/>
<feature type="non-terminal residue" evidence="2">
    <location>
        <position position="1"/>
    </location>
</feature>